<feature type="transmembrane region" description="Helical" evidence="1">
    <location>
        <begin position="61"/>
        <end position="82"/>
    </location>
</feature>
<proteinExistence type="predicted"/>
<feature type="transmembrane region" description="Helical" evidence="1">
    <location>
        <begin position="31"/>
        <end position="49"/>
    </location>
</feature>
<keyword evidence="1" id="KW-0812">Transmembrane</keyword>
<keyword evidence="1" id="KW-0472">Membrane</keyword>
<comment type="caution">
    <text evidence="2">The sequence shown here is derived from an EMBL/GenBank/DDBJ whole genome shotgun (WGS) entry which is preliminary data.</text>
</comment>
<evidence type="ECO:0000313" key="2">
    <source>
        <dbReference type="EMBL" id="GAA1605338.1"/>
    </source>
</evidence>
<sequence>MTVMGEAAPGVWAEEFERSGRVVFPQRRRRIWVRLGLMLLAGLYGAGTMSDAFGDAGGGGLFAMIYFALYAAVAVFFGWQLVTRRPVLTVDRTGIRYGRRKPGLAWEDVATIGFVSGGPKIMRTLPVIPQSVWANPLNVQQDNVKDLQAFAGWLTEVLARRRSAVQE</sequence>
<keyword evidence="1" id="KW-1133">Transmembrane helix</keyword>
<evidence type="ECO:0000313" key="3">
    <source>
        <dbReference type="Proteomes" id="UP001500393"/>
    </source>
</evidence>
<organism evidence="2 3">
    <name type="scientific">Kribbella sancticallisti</name>
    <dbReference type="NCBI Taxonomy" id="460087"/>
    <lineage>
        <taxon>Bacteria</taxon>
        <taxon>Bacillati</taxon>
        <taxon>Actinomycetota</taxon>
        <taxon>Actinomycetes</taxon>
        <taxon>Propionibacteriales</taxon>
        <taxon>Kribbellaceae</taxon>
        <taxon>Kribbella</taxon>
    </lineage>
</organism>
<dbReference type="RefSeq" id="WP_344220914.1">
    <property type="nucleotide sequence ID" value="NZ_BAAAOS010000054.1"/>
</dbReference>
<keyword evidence="3" id="KW-1185">Reference proteome</keyword>
<gene>
    <name evidence="2" type="ORF">GCM10009789_69120</name>
</gene>
<dbReference type="EMBL" id="BAAAOS010000054">
    <property type="protein sequence ID" value="GAA1605338.1"/>
    <property type="molecule type" value="Genomic_DNA"/>
</dbReference>
<evidence type="ECO:0008006" key="4">
    <source>
        <dbReference type="Google" id="ProtNLM"/>
    </source>
</evidence>
<reference evidence="2 3" key="1">
    <citation type="journal article" date="2019" name="Int. J. Syst. Evol. Microbiol.">
        <title>The Global Catalogue of Microorganisms (GCM) 10K type strain sequencing project: providing services to taxonomists for standard genome sequencing and annotation.</title>
        <authorList>
            <consortium name="The Broad Institute Genomics Platform"/>
            <consortium name="The Broad Institute Genome Sequencing Center for Infectious Disease"/>
            <person name="Wu L."/>
            <person name="Ma J."/>
        </authorList>
    </citation>
    <scope>NUCLEOTIDE SEQUENCE [LARGE SCALE GENOMIC DNA]</scope>
    <source>
        <strain evidence="2 3">JCM 14969</strain>
    </source>
</reference>
<protein>
    <recommendedName>
        <fullName evidence="4">PH domain-containing protein</fullName>
    </recommendedName>
</protein>
<evidence type="ECO:0000256" key="1">
    <source>
        <dbReference type="SAM" id="Phobius"/>
    </source>
</evidence>
<name>A0ABN2EHD6_9ACTN</name>
<dbReference type="Proteomes" id="UP001500393">
    <property type="component" value="Unassembled WGS sequence"/>
</dbReference>
<accession>A0ABN2EHD6</accession>